<protein>
    <recommendedName>
        <fullName evidence="1">C2H2-type domain-containing protein</fullName>
    </recommendedName>
</protein>
<sequence>MPSKKSTTRASCQFPSCKTTVSRASGLSRHYKTHLAADEKAEYQFKCGKKGCKFASFEKDKVVTHWGKNHGGSPMVIPPPKGEGRQLNENVLIAIGMQRPSLSANNQSLQFLPPAIARKQRLVTLKEVLKDDSDKENLPGRLSRKLNKRI</sequence>
<dbReference type="PROSITE" id="PS00028">
    <property type="entry name" value="ZINC_FINGER_C2H2_1"/>
    <property type="match status" value="1"/>
</dbReference>
<evidence type="ECO:0000313" key="2">
    <source>
        <dbReference type="EMBL" id="KIY71931.1"/>
    </source>
</evidence>
<organism evidence="2 3">
    <name type="scientific">Cylindrobasidium torrendii FP15055 ss-10</name>
    <dbReference type="NCBI Taxonomy" id="1314674"/>
    <lineage>
        <taxon>Eukaryota</taxon>
        <taxon>Fungi</taxon>
        <taxon>Dikarya</taxon>
        <taxon>Basidiomycota</taxon>
        <taxon>Agaricomycotina</taxon>
        <taxon>Agaricomycetes</taxon>
        <taxon>Agaricomycetidae</taxon>
        <taxon>Agaricales</taxon>
        <taxon>Marasmiineae</taxon>
        <taxon>Physalacriaceae</taxon>
        <taxon>Cylindrobasidium</taxon>
    </lineage>
</organism>
<dbReference type="SMART" id="SM00355">
    <property type="entry name" value="ZnF_C2H2"/>
    <property type="match status" value="2"/>
</dbReference>
<keyword evidence="3" id="KW-1185">Reference proteome</keyword>
<reference evidence="2 3" key="1">
    <citation type="journal article" date="2015" name="Fungal Genet. Biol.">
        <title>Evolution of novel wood decay mechanisms in Agaricales revealed by the genome sequences of Fistulina hepatica and Cylindrobasidium torrendii.</title>
        <authorList>
            <person name="Floudas D."/>
            <person name="Held B.W."/>
            <person name="Riley R."/>
            <person name="Nagy L.G."/>
            <person name="Koehler G."/>
            <person name="Ransdell A.S."/>
            <person name="Younus H."/>
            <person name="Chow J."/>
            <person name="Chiniquy J."/>
            <person name="Lipzen A."/>
            <person name="Tritt A."/>
            <person name="Sun H."/>
            <person name="Haridas S."/>
            <person name="LaButti K."/>
            <person name="Ohm R.A."/>
            <person name="Kues U."/>
            <person name="Blanchette R.A."/>
            <person name="Grigoriev I.V."/>
            <person name="Minto R.E."/>
            <person name="Hibbett D.S."/>
        </authorList>
    </citation>
    <scope>NUCLEOTIDE SEQUENCE [LARGE SCALE GENOMIC DNA]</scope>
    <source>
        <strain evidence="2 3">FP15055 ss-10</strain>
    </source>
</reference>
<accession>A0A0D7BQP9</accession>
<name>A0A0D7BQP9_9AGAR</name>
<dbReference type="AlphaFoldDB" id="A0A0D7BQP9"/>
<dbReference type="EMBL" id="KN880448">
    <property type="protein sequence ID" value="KIY71931.1"/>
    <property type="molecule type" value="Genomic_DNA"/>
</dbReference>
<feature type="domain" description="C2H2-type" evidence="1">
    <location>
        <begin position="12"/>
        <end position="34"/>
    </location>
</feature>
<dbReference type="Proteomes" id="UP000054007">
    <property type="component" value="Unassembled WGS sequence"/>
</dbReference>
<evidence type="ECO:0000259" key="1">
    <source>
        <dbReference type="PROSITE" id="PS00028"/>
    </source>
</evidence>
<proteinExistence type="predicted"/>
<evidence type="ECO:0000313" key="3">
    <source>
        <dbReference type="Proteomes" id="UP000054007"/>
    </source>
</evidence>
<gene>
    <name evidence="2" type="ORF">CYLTODRAFT_450261</name>
</gene>
<dbReference type="InterPro" id="IPR013087">
    <property type="entry name" value="Znf_C2H2_type"/>
</dbReference>
<dbReference type="Gene3D" id="3.30.160.60">
    <property type="entry name" value="Classic Zinc Finger"/>
    <property type="match status" value="1"/>
</dbReference>